<evidence type="ECO:0000256" key="1">
    <source>
        <dbReference type="SAM" id="SignalP"/>
    </source>
</evidence>
<gene>
    <name evidence="2" type="ORF">CDAR_316061</name>
</gene>
<dbReference type="InterPro" id="IPR038050">
    <property type="entry name" value="Neuro_actylchol_rec"/>
</dbReference>
<evidence type="ECO:0000313" key="3">
    <source>
        <dbReference type="Proteomes" id="UP001054837"/>
    </source>
</evidence>
<feature type="non-terminal residue" evidence="2">
    <location>
        <position position="1"/>
    </location>
</feature>
<comment type="caution">
    <text evidence="2">The sequence shown here is derived from an EMBL/GenBank/DDBJ whole genome shotgun (WGS) entry which is preliminary data.</text>
</comment>
<evidence type="ECO:0008006" key="4">
    <source>
        <dbReference type="Google" id="ProtNLM"/>
    </source>
</evidence>
<protein>
    <recommendedName>
        <fullName evidence="4">Neurotransmitter-gated ion-channel transmembrane domain-containing protein</fullName>
    </recommendedName>
</protein>
<dbReference type="AlphaFoldDB" id="A0AAV4VUP3"/>
<evidence type="ECO:0000313" key="2">
    <source>
        <dbReference type="EMBL" id="GIY73838.1"/>
    </source>
</evidence>
<dbReference type="EMBL" id="BPLQ01013654">
    <property type="protein sequence ID" value="GIY73838.1"/>
    <property type="molecule type" value="Genomic_DNA"/>
</dbReference>
<dbReference type="SUPFAM" id="SSF90112">
    <property type="entry name" value="Neurotransmitter-gated ion-channel transmembrane pore"/>
    <property type="match status" value="1"/>
</dbReference>
<organism evidence="2 3">
    <name type="scientific">Caerostris darwini</name>
    <dbReference type="NCBI Taxonomy" id="1538125"/>
    <lineage>
        <taxon>Eukaryota</taxon>
        <taxon>Metazoa</taxon>
        <taxon>Ecdysozoa</taxon>
        <taxon>Arthropoda</taxon>
        <taxon>Chelicerata</taxon>
        <taxon>Arachnida</taxon>
        <taxon>Araneae</taxon>
        <taxon>Araneomorphae</taxon>
        <taxon>Entelegynae</taxon>
        <taxon>Araneoidea</taxon>
        <taxon>Araneidae</taxon>
        <taxon>Caerostris</taxon>
    </lineage>
</organism>
<dbReference type="InterPro" id="IPR036719">
    <property type="entry name" value="Neuro-gated_channel_TM_sf"/>
</dbReference>
<keyword evidence="1" id="KW-0732">Signal</keyword>
<proteinExistence type="predicted"/>
<dbReference type="Gene3D" id="1.20.58.390">
    <property type="entry name" value="Neurotransmitter-gated ion-channel transmembrane domain"/>
    <property type="match status" value="1"/>
</dbReference>
<reference evidence="2 3" key="1">
    <citation type="submission" date="2021-06" db="EMBL/GenBank/DDBJ databases">
        <title>Caerostris darwini draft genome.</title>
        <authorList>
            <person name="Kono N."/>
            <person name="Arakawa K."/>
        </authorList>
    </citation>
    <scope>NUCLEOTIDE SEQUENCE [LARGE SCALE GENOMIC DNA]</scope>
</reference>
<dbReference type="Proteomes" id="UP001054837">
    <property type="component" value="Unassembled WGS sequence"/>
</dbReference>
<dbReference type="GO" id="GO:0016020">
    <property type="term" value="C:membrane"/>
    <property type="evidence" value="ECO:0007669"/>
    <property type="project" value="InterPro"/>
</dbReference>
<dbReference type="GO" id="GO:0006811">
    <property type="term" value="P:monoatomic ion transport"/>
    <property type="evidence" value="ECO:0007669"/>
    <property type="project" value="InterPro"/>
</dbReference>
<feature type="signal peptide" evidence="1">
    <location>
        <begin position="1"/>
        <end position="15"/>
    </location>
</feature>
<sequence length="84" mass="9478">LYYAVVMTLVSLATAMSVVTLNIHHRGLHGNEVPSIVKKFVFGVLAKILCIRVEFPDTLEATNPEYKSYTIWKFEKSFSNSNAQ</sequence>
<name>A0AAV4VUP3_9ARAC</name>
<keyword evidence="3" id="KW-1185">Reference proteome</keyword>
<accession>A0AAV4VUP3</accession>
<feature type="chain" id="PRO_5043786330" description="Neurotransmitter-gated ion-channel transmembrane domain-containing protein" evidence="1">
    <location>
        <begin position="16"/>
        <end position="84"/>
    </location>
</feature>